<dbReference type="Pfam" id="PF00392">
    <property type="entry name" value="GntR"/>
    <property type="match status" value="1"/>
</dbReference>
<evidence type="ECO:0000256" key="3">
    <source>
        <dbReference type="ARBA" id="ARBA00023163"/>
    </source>
</evidence>
<dbReference type="InterPro" id="IPR050679">
    <property type="entry name" value="Bact_HTH_transcr_reg"/>
</dbReference>
<evidence type="ECO:0000313" key="6">
    <source>
        <dbReference type="Proteomes" id="UP000326838"/>
    </source>
</evidence>
<dbReference type="InterPro" id="IPR028978">
    <property type="entry name" value="Chorismate_lyase_/UTRA_dom_sf"/>
</dbReference>
<dbReference type="GO" id="GO:0003677">
    <property type="term" value="F:DNA binding"/>
    <property type="evidence" value="ECO:0007669"/>
    <property type="project" value="UniProtKB-KW"/>
</dbReference>
<organism evidence="5 6">
    <name type="scientific">Microbacterium caowuchunii</name>
    <dbReference type="NCBI Taxonomy" id="2614638"/>
    <lineage>
        <taxon>Bacteria</taxon>
        <taxon>Bacillati</taxon>
        <taxon>Actinomycetota</taxon>
        <taxon>Actinomycetes</taxon>
        <taxon>Micrococcales</taxon>
        <taxon>Microbacteriaceae</taxon>
        <taxon>Microbacterium</taxon>
    </lineage>
</organism>
<keyword evidence="1" id="KW-0805">Transcription regulation</keyword>
<dbReference type="GO" id="GO:0003700">
    <property type="term" value="F:DNA-binding transcription factor activity"/>
    <property type="evidence" value="ECO:0007669"/>
    <property type="project" value="InterPro"/>
</dbReference>
<dbReference type="Proteomes" id="UP000326838">
    <property type="component" value="Unassembled WGS sequence"/>
</dbReference>
<keyword evidence="6" id="KW-1185">Reference proteome</keyword>
<dbReference type="PANTHER" id="PTHR44846">
    <property type="entry name" value="MANNOSYL-D-GLYCERATE TRANSPORT/METABOLISM SYSTEM REPRESSOR MNGR-RELATED"/>
    <property type="match status" value="1"/>
</dbReference>
<sequence length="275" mass="30302">MEEQELFDRLRLAEDDGGLSLAVRLRDRIDQLIDAGLLADGDRLPPERRMAEALSVSRPTVRQALEGLERRGSVLRRHGSGTYVTNAKIEGNLHVLSALTDDVAQNRRTSRTKVLQFGFCAPDITVQKALGVEADALSAVRLIRVRVIDDVPSTYEISWMPAAIAGHLVGRDLSDVSLFRLLAETADVRPDHGTERLRASTLAEDEARELECPVGTACFLVDRTTYAADGVPIEYATTLLRGDRFLYSTRLQAPARAARSDEPLGGFETFATDDR</sequence>
<keyword evidence="3" id="KW-0804">Transcription</keyword>
<comment type="caution">
    <text evidence="5">The sequence shown here is derived from an EMBL/GenBank/DDBJ whole genome shotgun (WGS) entry which is preliminary data.</text>
</comment>
<evidence type="ECO:0000256" key="1">
    <source>
        <dbReference type="ARBA" id="ARBA00023015"/>
    </source>
</evidence>
<dbReference type="SUPFAM" id="SSF64288">
    <property type="entry name" value="Chorismate lyase-like"/>
    <property type="match status" value="1"/>
</dbReference>
<feature type="domain" description="HTH gntR-type" evidence="4">
    <location>
        <begin position="19"/>
        <end position="87"/>
    </location>
</feature>
<dbReference type="AlphaFoldDB" id="A0A5N0TND1"/>
<name>A0A5N0TND1_9MICO</name>
<protein>
    <submittedName>
        <fullName evidence="5">GntR family transcriptional regulator</fullName>
    </submittedName>
</protein>
<dbReference type="SMART" id="SM00866">
    <property type="entry name" value="UTRA"/>
    <property type="match status" value="1"/>
</dbReference>
<dbReference type="SMART" id="SM00345">
    <property type="entry name" value="HTH_GNTR"/>
    <property type="match status" value="1"/>
</dbReference>
<dbReference type="Gene3D" id="3.40.1410.10">
    <property type="entry name" value="Chorismate lyase-like"/>
    <property type="match status" value="1"/>
</dbReference>
<evidence type="ECO:0000259" key="4">
    <source>
        <dbReference type="PROSITE" id="PS50949"/>
    </source>
</evidence>
<keyword evidence="2" id="KW-0238">DNA-binding</keyword>
<gene>
    <name evidence="5" type="ORF">F6B40_02455</name>
</gene>
<dbReference type="Pfam" id="PF07702">
    <property type="entry name" value="UTRA"/>
    <property type="match status" value="1"/>
</dbReference>
<dbReference type="InterPro" id="IPR036390">
    <property type="entry name" value="WH_DNA-bd_sf"/>
</dbReference>
<dbReference type="InterPro" id="IPR036388">
    <property type="entry name" value="WH-like_DNA-bd_sf"/>
</dbReference>
<dbReference type="SUPFAM" id="SSF46785">
    <property type="entry name" value="Winged helix' DNA-binding domain"/>
    <property type="match status" value="1"/>
</dbReference>
<dbReference type="GO" id="GO:0045892">
    <property type="term" value="P:negative regulation of DNA-templated transcription"/>
    <property type="evidence" value="ECO:0007669"/>
    <property type="project" value="TreeGrafter"/>
</dbReference>
<dbReference type="EMBL" id="VYUY01000005">
    <property type="protein sequence ID" value="KAA9135406.1"/>
    <property type="molecule type" value="Genomic_DNA"/>
</dbReference>
<evidence type="ECO:0000313" key="5">
    <source>
        <dbReference type="EMBL" id="KAA9135406.1"/>
    </source>
</evidence>
<dbReference type="Gene3D" id="1.10.10.10">
    <property type="entry name" value="Winged helix-like DNA-binding domain superfamily/Winged helix DNA-binding domain"/>
    <property type="match status" value="1"/>
</dbReference>
<evidence type="ECO:0000256" key="2">
    <source>
        <dbReference type="ARBA" id="ARBA00023125"/>
    </source>
</evidence>
<proteinExistence type="predicted"/>
<dbReference type="RefSeq" id="WP_150891946.1">
    <property type="nucleotide sequence ID" value="NZ_VYUY01000005.1"/>
</dbReference>
<reference evidence="6" key="1">
    <citation type="submission" date="2019-09" db="EMBL/GenBank/DDBJ databases">
        <title>Mumia zhuanghuii sp. nov. isolated from the intestinal contents of plateau pika (Ochotona curzoniae) in the Qinghai-Tibet plateau of China.</title>
        <authorList>
            <person name="Tian Z."/>
        </authorList>
    </citation>
    <scope>NUCLEOTIDE SEQUENCE [LARGE SCALE GENOMIC DNA]</scope>
    <source>
        <strain evidence="6">L-033</strain>
    </source>
</reference>
<accession>A0A5N0TND1</accession>
<dbReference type="InterPro" id="IPR000524">
    <property type="entry name" value="Tscrpt_reg_HTH_GntR"/>
</dbReference>
<dbReference type="PRINTS" id="PR00035">
    <property type="entry name" value="HTHGNTR"/>
</dbReference>
<dbReference type="PANTHER" id="PTHR44846:SF1">
    <property type="entry name" value="MANNOSYL-D-GLYCERATE TRANSPORT_METABOLISM SYSTEM REPRESSOR MNGR-RELATED"/>
    <property type="match status" value="1"/>
</dbReference>
<dbReference type="CDD" id="cd07377">
    <property type="entry name" value="WHTH_GntR"/>
    <property type="match status" value="1"/>
</dbReference>
<dbReference type="InterPro" id="IPR011663">
    <property type="entry name" value="UTRA"/>
</dbReference>
<dbReference type="PROSITE" id="PS50949">
    <property type="entry name" value="HTH_GNTR"/>
    <property type="match status" value="1"/>
</dbReference>